<sequence length="127" mass="13912">MFNLDWSEVLVLLVLAVIIFGPEKLPELARKSGRIVRYLRTIANDATGRLQAELGPEFADLDLRNPREMVTKHLIEPVQAELEPLKAELEPVKAGLNPSGSLAEAPSEVLLEVDEAPSTVAFDPEAT</sequence>
<evidence type="ECO:0000256" key="3">
    <source>
        <dbReference type="ARBA" id="ARBA00022692"/>
    </source>
</evidence>
<dbReference type="GO" id="GO:0016020">
    <property type="term" value="C:membrane"/>
    <property type="evidence" value="ECO:0007669"/>
    <property type="project" value="UniProtKB-SubCell"/>
</dbReference>
<comment type="subcellular location">
    <subcellularLocation>
        <location evidence="1">Membrane</location>
        <topology evidence="1">Single-pass membrane protein</topology>
    </subcellularLocation>
</comment>
<name>A0A2A9CT41_9ACTN</name>
<dbReference type="Pfam" id="PF02416">
    <property type="entry name" value="TatA_B_E"/>
    <property type="match status" value="1"/>
</dbReference>
<evidence type="ECO:0000256" key="6">
    <source>
        <dbReference type="ARBA" id="ARBA00023010"/>
    </source>
</evidence>
<evidence type="ECO:0000313" key="9">
    <source>
        <dbReference type="Proteomes" id="UP000226079"/>
    </source>
</evidence>
<evidence type="ECO:0000256" key="1">
    <source>
        <dbReference type="ARBA" id="ARBA00004167"/>
    </source>
</evidence>
<dbReference type="Gene3D" id="1.20.5.3310">
    <property type="match status" value="1"/>
</dbReference>
<dbReference type="RefSeq" id="WP_169923801.1">
    <property type="nucleotide sequence ID" value="NZ_PDJC01000001.1"/>
</dbReference>
<dbReference type="PANTHER" id="PTHR33162">
    <property type="entry name" value="SEC-INDEPENDENT PROTEIN TRANSLOCASE PROTEIN TATA, CHLOROPLASTIC"/>
    <property type="match status" value="1"/>
</dbReference>
<evidence type="ECO:0000256" key="7">
    <source>
        <dbReference type="ARBA" id="ARBA00023136"/>
    </source>
</evidence>
<evidence type="ECO:0000313" key="8">
    <source>
        <dbReference type="EMBL" id="PFG17296.1"/>
    </source>
</evidence>
<organism evidence="8 9">
    <name type="scientific">Propionicimonas paludicola</name>
    <dbReference type="NCBI Taxonomy" id="185243"/>
    <lineage>
        <taxon>Bacteria</taxon>
        <taxon>Bacillati</taxon>
        <taxon>Actinomycetota</taxon>
        <taxon>Actinomycetes</taxon>
        <taxon>Propionibacteriales</taxon>
        <taxon>Nocardioidaceae</taxon>
        <taxon>Propionicimonas</taxon>
    </lineage>
</organism>
<gene>
    <name evidence="8" type="ORF">ATK74_1863</name>
</gene>
<comment type="caution">
    <text evidence="8">The sequence shown here is derived from an EMBL/GenBank/DDBJ whole genome shotgun (WGS) entry which is preliminary data.</text>
</comment>
<keyword evidence="3" id="KW-0812">Transmembrane</keyword>
<evidence type="ECO:0000256" key="4">
    <source>
        <dbReference type="ARBA" id="ARBA00022927"/>
    </source>
</evidence>
<dbReference type="PRINTS" id="PR01506">
    <property type="entry name" value="TATBPROTEIN"/>
</dbReference>
<keyword evidence="4" id="KW-0653">Protein transport</keyword>
<evidence type="ECO:0000256" key="2">
    <source>
        <dbReference type="ARBA" id="ARBA00022448"/>
    </source>
</evidence>
<keyword evidence="9" id="KW-1185">Reference proteome</keyword>
<protein>
    <submittedName>
        <fullName evidence="8">Sec-independent protein translocase protein TatB</fullName>
    </submittedName>
</protein>
<dbReference type="GO" id="GO:0015031">
    <property type="term" value="P:protein transport"/>
    <property type="evidence" value="ECO:0007669"/>
    <property type="project" value="UniProtKB-KW"/>
</dbReference>
<accession>A0A2A9CT41</accession>
<dbReference type="Proteomes" id="UP000226079">
    <property type="component" value="Unassembled WGS sequence"/>
</dbReference>
<keyword evidence="6" id="KW-0811">Translocation</keyword>
<keyword evidence="5" id="KW-1133">Transmembrane helix</keyword>
<keyword evidence="2" id="KW-0813">Transport</keyword>
<evidence type="ECO:0000256" key="5">
    <source>
        <dbReference type="ARBA" id="ARBA00022989"/>
    </source>
</evidence>
<keyword evidence="7" id="KW-0472">Membrane</keyword>
<dbReference type="PANTHER" id="PTHR33162:SF1">
    <property type="entry name" value="SEC-INDEPENDENT PROTEIN TRANSLOCASE PROTEIN TATA, CHLOROPLASTIC"/>
    <property type="match status" value="1"/>
</dbReference>
<dbReference type="AlphaFoldDB" id="A0A2A9CT41"/>
<reference evidence="8 9" key="1">
    <citation type="submission" date="2017-10" db="EMBL/GenBank/DDBJ databases">
        <title>Sequencing the genomes of 1000 actinobacteria strains.</title>
        <authorList>
            <person name="Klenk H.-P."/>
        </authorList>
    </citation>
    <scope>NUCLEOTIDE SEQUENCE [LARGE SCALE GENOMIC DNA]</scope>
    <source>
        <strain evidence="8 9">DSM 15597</strain>
    </source>
</reference>
<dbReference type="NCBIfam" id="NF002377">
    <property type="entry name" value="PRK01371.1-4"/>
    <property type="match status" value="1"/>
</dbReference>
<dbReference type="EMBL" id="PDJC01000001">
    <property type="protein sequence ID" value="PFG17296.1"/>
    <property type="molecule type" value="Genomic_DNA"/>
</dbReference>
<dbReference type="InterPro" id="IPR003369">
    <property type="entry name" value="TatA/B/E"/>
</dbReference>
<proteinExistence type="predicted"/>